<name>A0AAV8RK19_ENSVE</name>
<dbReference type="EMBL" id="JAQQAF010000003">
    <property type="protein sequence ID" value="KAJ8499307.1"/>
    <property type="molecule type" value="Genomic_DNA"/>
</dbReference>
<evidence type="ECO:0000256" key="1">
    <source>
        <dbReference type="SAM" id="MobiDB-lite"/>
    </source>
</evidence>
<accession>A0AAV8RK19</accession>
<feature type="compositionally biased region" description="Basic residues" evidence="1">
    <location>
        <begin position="10"/>
        <end position="24"/>
    </location>
</feature>
<proteinExistence type="predicted"/>
<dbReference type="AlphaFoldDB" id="A0AAV8RK19"/>
<protein>
    <submittedName>
        <fullName evidence="2">Uncharacterized protein</fullName>
    </submittedName>
</protein>
<organism evidence="2 3">
    <name type="scientific">Ensete ventricosum</name>
    <name type="common">Abyssinian banana</name>
    <name type="synonym">Musa ensete</name>
    <dbReference type="NCBI Taxonomy" id="4639"/>
    <lineage>
        <taxon>Eukaryota</taxon>
        <taxon>Viridiplantae</taxon>
        <taxon>Streptophyta</taxon>
        <taxon>Embryophyta</taxon>
        <taxon>Tracheophyta</taxon>
        <taxon>Spermatophyta</taxon>
        <taxon>Magnoliopsida</taxon>
        <taxon>Liliopsida</taxon>
        <taxon>Zingiberales</taxon>
        <taxon>Musaceae</taxon>
        <taxon>Ensete</taxon>
    </lineage>
</organism>
<gene>
    <name evidence="2" type="ORF">OPV22_009859</name>
</gene>
<evidence type="ECO:0000313" key="3">
    <source>
        <dbReference type="Proteomes" id="UP001222027"/>
    </source>
</evidence>
<keyword evidence="3" id="KW-1185">Reference proteome</keyword>
<feature type="region of interest" description="Disordered" evidence="1">
    <location>
        <begin position="1"/>
        <end position="41"/>
    </location>
</feature>
<evidence type="ECO:0000313" key="2">
    <source>
        <dbReference type="EMBL" id="KAJ8499307.1"/>
    </source>
</evidence>
<comment type="caution">
    <text evidence="2">The sequence shown here is derived from an EMBL/GenBank/DDBJ whole genome shotgun (WGS) entry which is preliminary data.</text>
</comment>
<reference evidence="2 3" key="1">
    <citation type="submission" date="2022-12" db="EMBL/GenBank/DDBJ databases">
        <title>Chromosome-scale assembly of the Ensete ventricosum genome.</title>
        <authorList>
            <person name="Dussert Y."/>
            <person name="Stocks J."/>
            <person name="Wendawek A."/>
            <person name="Woldeyes F."/>
            <person name="Nichols R.A."/>
            <person name="Borrell J.S."/>
        </authorList>
    </citation>
    <scope>NUCLEOTIDE SEQUENCE [LARGE SCALE GENOMIC DNA]</scope>
    <source>
        <strain evidence="3">cv. Maze</strain>
        <tissue evidence="2">Seeds</tissue>
    </source>
</reference>
<sequence length="230" mass="25159">MGRSLGEPRRKGRAGHFGPGKKKERNSGAPTGAEREREREGSRALACRAFPLLSLLPSLAPYPLSDWDGIAERDNGFSNPQASSHPTLIPHHSLSGISPFSRIPESRLLLSLHHPILSTITNIVISNPVLACFPFYRVKATSLDSWEVVTVEDVLSDDASCGFSIAPPFPSFFFLVRHRPFVVAVSEHQHHARTSAGTPHPSLGCISSNTELLTVILTLNVKRKESSQIK</sequence>
<dbReference type="Proteomes" id="UP001222027">
    <property type="component" value="Unassembled WGS sequence"/>
</dbReference>